<proteinExistence type="inferred from homology"/>
<dbReference type="InterPro" id="IPR029033">
    <property type="entry name" value="His_PPase_superfam"/>
</dbReference>
<dbReference type="PROSITE" id="PS00778">
    <property type="entry name" value="HIS_ACID_PHOSPHAT_2"/>
    <property type="match status" value="1"/>
</dbReference>
<feature type="signal peptide" evidence="3">
    <location>
        <begin position="1"/>
        <end position="20"/>
    </location>
</feature>
<gene>
    <name evidence="4" type="ORF">CONCODRAFT_6246</name>
</gene>
<dbReference type="OMA" id="DWEWNYY"/>
<keyword evidence="2" id="KW-0378">Hydrolase</keyword>
<dbReference type="Gene3D" id="3.40.50.1240">
    <property type="entry name" value="Phosphoglycerate mutase-like"/>
    <property type="match status" value="1"/>
</dbReference>
<dbReference type="Pfam" id="PF00328">
    <property type="entry name" value="His_Phos_2"/>
    <property type="match status" value="1"/>
</dbReference>
<dbReference type="STRING" id="796925.A0A137P7U2"/>
<protein>
    <submittedName>
        <fullName evidence="4">Phosphoglycerate mutase-like protein</fullName>
    </submittedName>
</protein>
<dbReference type="InterPro" id="IPR033379">
    <property type="entry name" value="Acid_Pase_AS"/>
</dbReference>
<sequence length="479" mass="54719">MNLLSALALQLIGFTSVTLAQYPIKDEPSKGSTYDYCQANVINPEKYTPLFPEGELLSVQLFHRHGDRSPSKFIPPKLQVQDTWNCAAEVRTPTFKPLKSNRTLHGMYINQCEEGAGHCGYNPVKRNSWKGNCYDGQLTPKGMDQLAETGKKFREVYVNKLKFLPEKWSDARKQMYFRATNWQRTEQSTASIFTGWYALKEGELNQEPIHFEVFPSQFEVMTPDGPSCPKLKKLNVEFKKSVEYAIYQNNTKELRNYFNSFIKQDLTTDMWTSHWQDVLVSRSCHGMKPVCVEDKNNSTKCMTEASLKSVQQAGIDEYKLWYGANSLRKEGITRLQIGSMLWEVKNNLIKAPTTLLKGDLGNYPRLKVYSGHDSTLGPLLSAMNAKGADWPPYASTISFELWNPKKNDANSNHLDLSLRIIYNGEPMDASWCPNGVCKVRDYLVYIRDELGLVDPSIANLGTDPKAKTWDYYDECNEDY</sequence>
<keyword evidence="3" id="KW-0732">Signal</keyword>
<dbReference type="InterPro" id="IPR000560">
    <property type="entry name" value="His_Pase_clade-2"/>
</dbReference>
<dbReference type="AlphaFoldDB" id="A0A137P7U2"/>
<evidence type="ECO:0000256" key="1">
    <source>
        <dbReference type="ARBA" id="ARBA00005375"/>
    </source>
</evidence>
<reference evidence="4 5" key="1">
    <citation type="journal article" date="2015" name="Genome Biol. Evol.">
        <title>Phylogenomic analyses indicate that early fungi evolved digesting cell walls of algal ancestors of land plants.</title>
        <authorList>
            <person name="Chang Y."/>
            <person name="Wang S."/>
            <person name="Sekimoto S."/>
            <person name="Aerts A.L."/>
            <person name="Choi C."/>
            <person name="Clum A."/>
            <person name="LaButti K.M."/>
            <person name="Lindquist E.A."/>
            <person name="Yee Ngan C."/>
            <person name="Ohm R.A."/>
            <person name="Salamov A.A."/>
            <person name="Grigoriev I.V."/>
            <person name="Spatafora J.W."/>
            <person name="Berbee M.L."/>
        </authorList>
    </citation>
    <scope>NUCLEOTIDE SEQUENCE [LARGE SCALE GENOMIC DNA]</scope>
    <source>
        <strain evidence="4 5">NRRL 28638</strain>
    </source>
</reference>
<dbReference type="InterPro" id="IPR050645">
    <property type="entry name" value="Histidine_acid_phosphatase"/>
</dbReference>
<feature type="chain" id="PRO_5007294480" evidence="3">
    <location>
        <begin position="21"/>
        <end position="479"/>
    </location>
</feature>
<organism evidence="4 5">
    <name type="scientific">Conidiobolus coronatus (strain ATCC 28846 / CBS 209.66 / NRRL 28638)</name>
    <name type="common">Delacroixia coronata</name>
    <dbReference type="NCBI Taxonomy" id="796925"/>
    <lineage>
        <taxon>Eukaryota</taxon>
        <taxon>Fungi</taxon>
        <taxon>Fungi incertae sedis</taxon>
        <taxon>Zoopagomycota</taxon>
        <taxon>Entomophthoromycotina</taxon>
        <taxon>Entomophthoromycetes</taxon>
        <taxon>Entomophthorales</taxon>
        <taxon>Ancylistaceae</taxon>
        <taxon>Conidiobolus</taxon>
    </lineage>
</organism>
<comment type="similarity">
    <text evidence="1">Belongs to the histidine acid phosphatase family.</text>
</comment>
<dbReference type="CDD" id="cd07061">
    <property type="entry name" value="HP_HAP_like"/>
    <property type="match status" value="1"/>
</dbReference>
<keyword evidence="5" id="KW-1185">Reference proteome</keyword>
<dbReference type="OrthoDB" id="10257284at2759"/>
<dbReference type="EMBL" id="KQ964484">
    <property type="protein sequence ID" value="KXN71083.1"/>
    <property type="molecule type" value="Genomic_DNA"/>
</dbReference>
<dbReference type="SUPFAM" id="SSF53254">
    <property type="entry name" value="Phosphoglycerate mutase-like"/>
    <property type="match status" value="1"/>
</dbReference>
<evidence type="ECO:0000313" key="4">
    <source>
        <dbReference type="EMBL" id="KXN71083.1"/>
    </source>
</evidence>
<evidence type="ECO:0000256" key="2">
    <source>
        <dbReference type="ARBA" id="ARBA00022801"/>
    </source>
</evidence>
<name>A0A137P7U2_CONC2</name>
<evidence type="ECO:0000256" key="3">
    <source>
        <dbReference type="SAM" id="SignalP"/>
    </source>
</evidence>
<dbReference type="PANTHER" id="PTHR11567:SF110">
    <property type="entry name" value="2-PHOSPHOXYLOSE PHOSPHATASE 1"/>
    <property type="match status" value="1"/>
</dbReference>
<dbReference type="GO" id="GO:0016791">
    <property type="term" value="F:phosphatase activity"/>
    <property type="evidence" value="ECO:0007669"/>
    <property type="project" value="TreeGrafter"/>
</dbReference>
<evidence type="ECO:0000313" key="5">
    <source>
        <dbReference type="Proteomes" id="UP000070444"/>
    </source>
</evidence>
<dbReference type="Proteomes" id="UP000070444">
    <property type="component" value="Unassembled WGS sequence"/>
</dbReference>
<dbReference type="PANTHER" id="PTHR11567">
    <property type="entry name" value="ACID PHOSPHATASE-RELATED"/>
    <property type="match status" value="1"/>
</dbReference>
<accession>A0A137P7U2</accession>